<name>A0ABM9EFH0_9HYPH</name>
<evidence type="ECO:0000313" key="3">
    <source>
        <dbReference type="Proteomes" id="UP001153050"/>
    </source>
</evidence>
<keyword evidence="1" id="KW-1133">Transmembrane helix</keyword>
<reference evidence="2 3" key="1">
    <citation type="submission" date="2022-03" db="EMBL/GenBank/DDBJ databases">
        <authorList>
            <person name="Brunel B."/>
        </authorList>
    </citation>
    <scope>NUCLEOTIDE SEQUENCE [LARGE SCALE GENOMIC DNA]</scope>
    <source>
        <strain evidence="2">STM5069sample</strain>
    </source>
</reference>
<keyword evidence="3" id="KW-1185">Reference proteome</keyword>
<evidence type="ECO:0000313" key="2">
    <source>
        <dbReference type="EMBL" id="CAH2407550.1"/>
    </source>
</evidence>
<keyword evidence="1" id="KW-0812">Transmembrane</keyword>
<protein>
    <submittedName>
        <fullName evidence="2">Cytochrome c family protein</fullName>
    </submittedName>
</protein>
<accession>A0ABM9EFH0</accession>
<evidence type="ECO:0000256" key="1">
    <source>
        <dbReference type="SAM" id="Phobius"/>
    </source>
</evidence>
<dbReference type="Proteomes" id="UP001153050">
    <property type="component" value="Unassembled WGS sequence"/>
</dbReference>
<comment type="caution">
    <text evidence="2">The sequence shown here is derived from an EMBL/GenBank/DDBJ whole genome shotgun (WGS) entry which is preliminary data.</text>
</comment>
<dbReference type="EMBL" id="CAKXZT010000157">
    <property type="protein sequence ID" value="CAH2407550.1"/>
    <property type="molecule type" value="Genomic_DNA"/>
</dbReference>
<feature type="transmembrane region" description="Helical" evidence="1">
    <location>
        <begin position="38"/>
        <end position="59"/>
    </location>
</feature>
<gene>
    <name evidence="2" type="ORF">MES5069_60163</name>
</gene>
<organism evidence="2 3">
    <name type="scientific">Mesorhizobium escarrei</name>
    <dbReference type="NCBI Taxonomy" id="666018"/>
    <lineage>
        <taxon>Bacteria</taxon>
        <taxon>Pseudomonadati</taxon>
        <taxon>Pseudomonadota</taxon>
        <taxon>Alphaproteobacteria</taxon>
        <taxon>Hyphomicrobiales</taxon>
        <taxon>Phyllobacteriaceae</taxon>
        <taxon>Mesorhizobium</taxon>
    </lineage>
</organism>
<dbReference type="PROSITE" id="PS51257">
    <property type="entry name" value="PROKAR_LIPOPROTEIN"/>
    <property type="match status" value="1"/>
</dbReference>
<proteinExistence type="predicted"/>
<sequence>MRAMTAALFAGGTVVVAGCAVGEGCVVAGGWAVAEGWAVVAGAVAVAAVPLPAAGTACVDCGAMAEGSRTSFALVQAASVSAASNDTVVACDRLICLKTPWR</sequence>
<keyword evidence="1" id="KW-0472">Membrane</keyword>